<dbReference type="AlphaFoldDB" id="A0A2B4SM68"/>
<feature type="region of interest" description="Disordered" evidence="1">
    <location>
        <begin position="282"/>
        <end position="324"/>
    </location>
</feature>
<keyword evidence="3" id="KW-1185">Reference proteome</keyword>
<dbReference type="EMBL" id="LSMT01000064">
    <property type="protein sequence ID" value="PFX29505.1"/>
    <property type="molecule type" value="Genomic_DNA"/>
</dbReference>
<evidence type="ECO:0000313" key="2">
    <source>
        <dbReference type="EMBL" id="PFX29505.1"/>
    </source>
</evidence>
<proteinExistence type="predicted"/>
<protein>
    <submittedName>
        <fullName evidence="2">Uncharacterized protein</fullName>
    </submittedName>
</protein>
<dbReference type="OrthoDB" id="166212at2759"/>
<comment type="caution">
    <text evidence="2">The sequence shown here is derived from an EMBL/GenBank/DDBJ whole genome shotgun (WGS) entry which is preliminary data.</text>
</comment>
<feature type="compositionally biased region" description="Basic and acidic residues" evidence="1">
    <location>
        <begin position="282"/>
        <end position="292"/>
    </location>
</feature>
<organism evidence="2 3">
    <name type="scientific">Stylophora pistillata</name>
    <name type="common">Smooth cauliflower coral</name>
    <dbReference type="NCBI Taxonomy" id="50429"/>
    <lineage>
        <taxon>Eukaryota</taxon>
        <taxon>Metazoa</taxon>
        <taxon>Cnidaria</taxon>
        <taxon>Anthozoa</taxon>
        <taxon>Hexacorallia</taxon>
        <taxon>Scleractinia</taxon>
        <taxon>Astrocoeniina</taxon>
        <taxon>Pocilloporidae</taxon>
        <taxon>Stylophora</taxon>
    </lineage>
</organism>
<dbReference type="Proteomes" id="UP000225706">
    <property type="component" value="Unassembled WGS sequence"/>
</dbReference>
<gene>
    <name evidence="2" type="ORF">AWC38_SpisGene5706</name>
</gene>
<evidence type="ECO:0000256" key="1">
    <source>
        <dbReference type="SAM" id="MobiDB-lite"/>
    </source>
</evidence>
<feature type="compositionally biased region" description="Basic and acidic residues" evidence="1">
    <location>
        <begin position="49"/>
        <end position="63"/>
    </location>
</feature>
<evidence type="ECO:0000313" key="3">
    <source>
        <dbReference type="Proteomes" id="UP000225706"/>
    </source>
</evidence>
<sequence>MRQTRACGLYSRLPLPPNAGERRRSGIPALLDPWESHGSFGNRRATPRNQERRSGRRESEAHARNKGLRLVLTPGTSTKRRGTPPKWNLSFTRPMGVPWESHGSLGIDAQLREIRSAAMAGVRVRHMRETRACGLYSRLPLPPNAGERRQNGIPATLDPREFGNRRATPTNQERWSGRRESEAHVQKKVLRLVLTPANSTKRRGTPLKWNLSFTRPMGVPWECGNSAQLREIRGAGMACVRMRHMCETRACGLYSRLPLPPNTSSTPPVCHRISLQVDAGDYEQRARTDSGHDPGLSPAPLRRTSGVRKSTVTPPSEELSEEEKKLPLHKISVIDEDEQRPVSSGAECIMICKKFYLAHCTDAKKRRLFVMVSYYKCPKARKERRERIFLGVLDFVSR</sequence>
<reference evidence="3" key="1">
    <citation type="journal article" date="2017" name="bioRxiv">
        <title>Comparative analysis of the genomes of Stylophora pistillata and Acropora digitifera provides evidence for extensive differences between species of corals.</title>
        <authorList>
            <person name="Voolstra C.R."/>
            <person name="Li Y."/>
            <person name="Liew Y.J."/>
            <person name="Baumgarten S."/>
            <person name="Zoccola D."/>
            <person name="Flot J.-F."/>
            <person name="Tambutte S."/>
            <person name="Allemand D."/>
            <person name="Aranda M."/>
        </authorList>
    </citation>
    <scope>NUCLEOTIDE SEQUENCE [LARGE SCALE GENOMIC DNA]</scope>
</reference>
<accession>A0A2B4SM68</accession>
<name>A0A2B4SM68_STYPI</name>
<feature type="region of interest" description="Disordered" evidence="1">
    <location>
        <begin position="29"/>
        <end position="68"/>
    </location>
</feature>
<feature type="region of interest" description="Disordered" evidence="1">
    <location>
        <begin position="143"/>
        <end position="181"/>
    </location>
</feature>